<accession>K9PBE6</accession>
<dbReference type="Proteomes" id="UP000010388">
    <property type="component" value="Chromosome"/>
</dbReference>
<dbReference type="InterPro" id="IPR029060">
    <property type="entry name" value="PIN-like_dom_sf"/>
</dbReference>
<dbReference type="RefSeq" id="WP_015110868.1">
    <property type="nucleotide sequence ID" value="NC_019675.1"/>
</dbReference>
<dbReference type="SUPFAM" id="SSF88723">
    <property type="entry name" value="PIN domain-like"/>
    <property type="match status" value="1"/>
</dbReference>
<dbReference type="KEGG" id="cgc:Cyagr_3368"/>
<evidence type="ECO:0000313" key="2">
    <source>
        <dbReference type="Proteomes" id="UP000010388"/>
    </source>
</evidence>
<dbReference type="STRING" id="292564.Cyagr_3368"/>
<gene>
    <name evidence="1" type="ordered locus">Cyagr_3368</name>
</gene>
<dbReference type="OrthoDB" id="574461at2"/>
<proteinExistence type="predicted"/>
<evidence type="ECO:0000313" key="1">
    <source>
        <dbReference type="EMBL" id="AFY30435.1"/>
    </source>
</evidence>
<protein>
    <recommendedName>
        <fullName evidence="3">PIN domain-containing protein</fullName>
    </recommendedName>
</protein>
<dbReference type="Gene3D" id="3.40.50.1010">
    <property type="entry name" value="5'-nuclease"/>
    <property type="match status" value="1"/>
</dbReference>
<sequence length="201" mass="23235">MTEYLFWDSCVFIAFLKDQRSFYDVVSIERYLKDAQERRVVIFASSLVFAEILPSFTAGDARPYHGDVEAFMDDFSGCIRLIDPDPNIMRIAGRLRDLPYKKGRSEDRRLSTADAVMLASALVLVEYYNQDLTYFHTYDKGGKRDEEGGRAIPLIGYEEWCEGFDEIGYDRTHYAYRAIALNRCEPSHPTPQIELDLRSPQ</sequence>
<dbReference type="EMBL" id="CP003495">
    <property type="protein sequence ID" value="AFY30435.1"/>
    <property type="molecule type" value="Genomic_DNA"/>
</dbReference>
<dbReference type="HOGENOM" id="CLU_1358571_0_0_3"/>
<evidence type="ECO:0008006" key="3">
    <source>
        <dbReference type="Google" id="ProtNLM"/>
    </source>
</evidence>
<dbReference type="AlphaFoldDB" id="K9PBE6"/>
<organism evidence="1 2">
    <name type="scientific">Cyanobium gracile (strain ATCC 27147 / PCC 6307)</name>
    <dbReference type="NCBI Taxonomy" id="292564"/>
    <lineage>
        <taxon>Bacteria</taxon>
        <taxon>Bacillati</taxon>
        <taxon>Cyanobacteriota</taxon>
        <taxon>Cyanophyceae</taxon>
        <taxon>Synechococcales</taxon>
        <taxon>Prochlorococcaceae</taxon>
        <taxon>Cyanobium</taxon>
    </lineage>
</organism>
<name>K9PBE6_CYAGP</name>
<reference evidence="2" key="1">
    <citation type="journal article" date="2013" name="Proc. Natl. Acad. Sci. U.S.A.">
        <title>Improving the coverage of the cyanobacterial phylum using diversity-driven genome sequencing.</title>
        <authorList>
            <person name="Shih P.M."/>
            <person name="Wu D."/>
            <person name="Latifi A."/>
            <person name="Axen S.D."/>
            <person name="Fewer D.P."/>
            <person name="Talla E."/>
            <person name="Calteau A."/>
            <person name="Cai F."/>
            <person name="Tandeau de Marsac N."/>
            <person name="Rippka R."/>
            <person name="Herdman M."/>
            <person name="Sivonen K."/>
            <person name="Coursin T."/>
            <person name="Laurent T."/>
            <person name="Goodwin L."/>
            <person name="Nolan M."/>
            <person name="Davenport K.W."/>
            <person name="Han C.S."/>
            <person name="Rubin E.M."/>
            <person name="Eisen J.A."/>
            <person name="Woyke T."/>
            <person name="Gugger M."/>
            <person name="Kerfeld C.A."/>
        </authorList>
    </citation>
    <scope>NUCLEOTIDE SEQUENCE [LARGE SCALE GENOMIC DNA]</scope>
    <source>
        <strain evidence="2">ATCC 27147 / PCC 6307</strain>
    </source>
</reference>